<evidence type="ECO:0000256" key="13">
    <source>
        <dbReference type="RuleBase" id="RU369042"/>
    </source>
</evidence>
<dbReference type="Pfam" id="PF21136">
    <property type="entry name" value="WHD_MUS81"/>
    <property type="match status" value="1"/>
</dbReference>
<evidence type="ECO:0000256" key="1">
    <source>
        <dbReference type="ARBA" id="ARBA00001946"/>
    </source>
</evidence>
<dbReference type="CDD" id="cd21036">
    <property type="entry name" value="WH_MUS81"/>
    <property type="match status" value="1"/>
</dbReference>
<evidence type="ECO:0000256" key="6">
    <source>
        <dbReference type="ARBA" id="ARBA00022759"/>
    </source>
</evidence>
<reference evidence="17" key="1">
    <citation type="submission" date="2025-08" db="UniProtKB">
        <authorList>
            <consortium name="RefSeq"/>
        </authorList>
    </citation>
    <scope>IDENTIFICATION</scope>
    <source>
        <tissue evidence="17">Blood</tissue>
    </source>
</reference>
<evidence type="ECO:0000256" key="3">
    <source>
        <dbReference type="ARBA" id="ARBA00010015"/>
    </source>
</evidence>
<comment type="function">
    <text evidence="13">Interacts with EME1 to form a DNA structure-specific endonuclease with substrate preference for branched DNA structures with a 5'-end at the branch nick. Typical substrates include 3'-flap structures, D-loops, replication forks and nicked Holliday junctions. May be required in mitosis for the processing of stalled or collapsed replication fork intermediates. May be required in meiosis for the repair of meiosis-specific double strand breaks subsequent to single-end invasion (SEI).</text>
</comment>
<dbReference type="InterPro" id="IPR047417">
    <property type="entry name" value="WHD_MUS81"/>
</dbReference>
<dbReference type="Gene3D" id="1.10.10.10">
    <property type="entry name" value="Winged helix-like DNA-binding domain superfamily/Winged helix DNA-binding domain"/>
    <property type="match status" value="1"/>
</dbReference>
<evidence type="ECO:0000256" key="14">
    <source>
        <dbReference type="SAM" id="MobiDB-lite"/>
    </source>
</evidence>
<evidence type="ECO:0000256" key="11">
    <source>
        <dbReference type="ARBA" id="ARBA00023204"/>
    </source>
</evidence>
<evidence type="ECO:0000313" key="17">
    <source>
        <dbReference type="RefSeq" id="XP_060544545.1"/>
    </source>
</evidence>
<comment type="cofactor">
    <cofactor evidence="1 13">
        <name>Mg(2+)</name>
        <dbReference type="ChEBI" id="CHEBI:18420"/>
    </cofactor>
</comment>
<dbReference type="InterPro" id="IPR010996">
    <property type="entry name" value="HHH_MUS81"/>
</dbReference>
<evidence type="ECO:0000256" key="4">
    <source>
        <dbReference type="ARBA" id="ARBA00022722"/>
    </source>
</evidence>
<feature type="compositionally biased region" description="Basic and acidic residues" evidence="14">
    <location>
        <begin position="143"/>
        <end position="152"/>
    </location>
</feature>
<evidence type="ECO:0000256" key="5">
    <source>
        <dbReference type="ARBA" id="ARBA00022723"/>
    </source>
</evidence>
<keyword evidence="9 13" id="KW-0460">Magnesium</keyword>
<dbReference type="RefSeq" id="XP_060544545.1">
    <property type="nucleotide sequence ID" value="XM_060688562.1"/>
</dbReference>
<sequence>MPKPPQEGPNPLFTRWLEEWRDQAAENGRLKSQRAYERALSSLRKYPLPLRSGREARILMYFGEKICHQLDEQLERYRSSQDGTALAGMEGEGPVTPTGIPGGPIPTSPCKSCEDVDDQTDSDDRPASQPSLSSLEPVQRQEQQSKVEKAERSTASGPGLHATRRSPAYAVLLALYHNATKPESRGYLTKPELQKTAQPLCDKSFFLADPGSKNTAWSAVSTLIRKELVLKTNIPARYSLTEAGLNVARELRASEELKENNSSPPKATAPQTGGTIVLLEENDGSSLGSENSDSSSASKYRSSCEGPNSGLLTPQFVLQPGHFEVILCVDFIETTGGPASRKQELVRELQRHHVPFSIRKLHVGDFLWVARERGPRVSEELPPTTVRELVLDYVVERKRMPDLCGSIIDGRFREQKFRLRQCGLSHPIYLVEDANSAQHLSLPEKTLQQAIINTQVIDGFFVKRTGDIRESAAYLTIMTRHLTRQYGDKMLLSCTKQELEDERPLQPKEGICRLLTFAEFNEGAIKNKAQTVYEVFARQLMQVSGLSGEKAAAILEKYKTPTSLMGAYAECPDSESQENLLSTVKCGQLQRNLGPSLSKTLAQLYCTPGPLP</sequence>
<dbReference type="EC" id="3.1.22.-" evidence="13"/>
<evidence type="ECO:0000256" key="10">
    <source>
        <dbReference type="ARBA" id="ARBA00023172"/>
    </source>
</evidence>
<keyword evidence="12 13" id="KW-0539">Nucleus</keyword>
<dbReference type="Proteomes" id="UP001652622">
    <property type="component" value="Unplaced"/>
</dbReference>
<dbReference type="GO" id="GO:0004519">
    <property type="term" value="F:endonuclease activity"/>
    <property type="evidence" value="ECO:0007669"/>
    <property type="project" value="UniProtKB-KW"/>
</dbReference>
<dbReference type="Gene3D" id="1.10.150.110">
    <property type="entry name" value="DNA polymerase beta, N-terminal domain-like"/>
    <property type="match status" value="1"/>
</dbReference>
<gene>
    <name evidence="17" type="primary">MUS81</name>
</gene>
<protein>
    <recommendedName>
        <fullName evidence="13">Crossover junction endonuclease MUS81</fullName>
        <ecNumber evidence="13">3.1.22.-</ecNumber>
    </recommendedName>
</protein>
<dbReference type="Pfam" id="PF21292">
    <property type="entry name" value="EME1-MUS81_C"/>
    <property type="match status" value="1"/>
</dbReference>
<dbReference type="InterPro" id="IPR047416">
    <property type="entry name" value="XPF_nuclease_Mus81"/>
</dbReference>
<dbReference type="Gene3D" id="1.10.150.670">
    <property type="entry name" value="Crossover junction endonuclease EME1, DNA-binding domain"/>
    <property type="match status" value="1"/>
</dbReference>
<evidence type="ECO:0000313" key="16">
    <source>
        <dbReference type="Proteomes" id="UP001652622"/>
    </source>
</evidence>
<evidence type="ECO:0000256" key="7">
    <source>
        <dbReference type="ARBA" id="ARBA00022763"/>
    </source>
</evidence>
<keyword evidence="6 13" id="KW-0255">Endonuclease</keyword>
<organism evidence="16 17">
    <name type="scientific">Pantherophis guttatus</name>
    <name type="common">Corn snake</name>
    <name type="synonym">Elaphe guttata</name>
    <dbReference type="NCBI Taxonomy" id="94885"/>
    <lineage>
        <taxon>Eukaryota</taxon>
        <taxon>Metazoa</taxon>
        <taxon>Chordata</taxon>
        <taxon>Craniata</taxon>
        <taxon>Vertebrata</taxon>
        <taxon>Euteleostomi</taxon>
        <taxon>Lepidosauria</taxon>
        <taxon>Squamata</taxon>
        <taxon>Bifurcata</taxon>
        <taxon>Unidentata</taxon>
        <taxon>Episquamata</taxon>
        <taxon>Toxicofera</taxon>
        <taxon>Serpentes</taxon>
        <taxon>Colubroidea</taxon>
        <taxon>Colubridae</taxon>
        <taxon>Colubrinae</taxon>
        <taxon>Pantherophis</taxon>
    </lineage>
</organism>
<proteinExistence type="inferred from homology"/>
<accession>A0ABM3Z847</accession>
<keyword evidence="8 13" id="KW-0378">Hydrolase</keyword>
<evidence type="ECO:0000256" key="9">
    <source>
        <dbReference type="ARBA" id="ARBA00022842"/>
    </source>
</evidence>
<keyword evidence="5 13" id="KW-0479">Metal-binding</keyword>
<keyword evidence="16" id="KW-1185">Reference proteome</keyword>
<evidence type="ECO:0000259" key="15">
    <source>
        <dbReference type="SMART" id="SM00891"/>
    </source>
</evidence>
<dbReference type="InterPro" id="IPR036388">
    <property type="entry name" value="WH-like_DNA-bd_sf"/>
</dbReference>
<evidence type="ECO:0000256" key="8">
    <source>
        <dbReference type="ARBA" id="ARBA00022801"/>
    </source>
</evidence>
<evidence type="ECO:0000256" key="2">
    <source>
        <dbReference type="ARBA" id="ARBA00004123"/>
    </source>
</evidence>
<dbReference type="InterPro" id="IPR006166">
    <property type="entry name" value="ERCC4_domain"/>
</dbReference>
<feature type="region of interest" description="Disordered" evidence="14">
    <location>
        <begin position="78"/>
        <end position="163"/>
    </location>
</feature>
<dbReference type="SUPFAM" id="SSF47802">
    <property type="entry name" value="DNA polymerase beta, N-terminal domain-like"/>
    <property type="match status" value="1"/>
</dbReference>
<keyword evidence="7 13" id="KW-0227">DNA damage</keyword>
<dbReference type="InterPro" id="IPR027421">
    <property type="entry name" value="DNA_pol_lamdba_lyase_dom_sf"/>
</dbReference>
<dbReference type="PANTHER" id="PTHR13451:SF0">
    <property type="entry name" value="CROSSOVER JUNCTION ENDONUCLEASE MUS81"/>
    <property type="match status" value="1"/>
</dbReference>
<dbReference type="Gene3D" id="3.40.50.10130">
    <property type="match status" value="1"/>
</dbReference>
<feature type="compositionally biased region" description="Polar residues" evidence="14">
    <location>
        <begin position="128"/>
        <end position="142"/>
    </location>
</feature>
<comment type="similarity">
    <text evidence="3 13">Belongs to the XPF family.</text>
</comment>
<feature type="region of interest" description="Disordered" evidence="14">
    <location>
        <begin position="282"/>
        <end position="304"/>
    </location>
</feature>
<dbReference type="GeneID" id="117656463"/>
<evidence type="ECO:0000256" key="12">
    <source>
        <dbReference type="ARBA" id="ARBA00023242"/>
    </source>
</evidence>
<comment type="subunit">
    <text evidence="13">Interacts with EME1.</text>
</comment>
<name>A0ABM3Z847_PANGU</name>
<dbReference type="InterPro" id="IPR033309">
    <property type="entry name" value="Mus81"/>
</dbReference>
<keyword evidence="11 13" id="KW-0234">DNA repair</keyword>
<dbReference type="InterPro" id="IPR011335">
    <property type="entry name" value="Restrct_endonuc-II-like"/>
</dbReference>
<keyword evidence="10 13" id="KW-0233">DNA recombination</keyword>
<dbReference type="Pfam" id="PF02732">
    <property type="entry name" value="ERCC4"/>
    <property type="match status" value="1"/>
</dbReference>
<dbReference type="InterPro" id="IPR042530">
    <property type="entry name" value="EME1/EME2_C"/>
</dbReference>
<dbReference type="SUPFAM" id="SSF52980">
    <property type="entry name" value="Restriction endonuclease-like"/>
    <property type="match status" value="1"/>
</dbReference>
<dbReference type="SMART" id="SM00891">
    <property type="entry name" value="ERCC4"/>
    <property type="match status" value="1"/>
</dbReference>
<keyword evidence="4 13" id="KW-0540">Nuclease</keyword>
<dbReference type="Pfam" id="PF14716">
    <property type="entry name" value="HHH_8"/>
    <property type="match status" value="1"/>
</dbReference>
<dbReference type="PANTHER" id="PTHR13451">
    <property type="entry name" value="CLASS II CROSSOVER JUNCTION ENDONUCLEASE MUS81"/>
    <property type="match status" value="1"/>
</dbReference>
<feature type="compositionally biased region" description="Low complexity" evidence="14">
    <location>
        <begin position="284"/>
        <end position="303"/>
    </location>
</feature>
<feature type="domain" description="ERCC4" evidence="15">
    <location>
        <begin position="326"/>
        <end position="435"/>
    </location>
</feature>
<dbReference type="CDD" id="cd20074">
    <property type="entry name" value="XPF_nuclease_Mus81"/>
    <property type="match status" value="1"/>
</dbReference>
<comment type="subcellular location">
    <subcellularLocation>
        <location evidence="2 13">Nucleus</location>
    </subcellularLocation>
</comment>